<evidence type="ECO:0000256" key="1">
    <source>
        <dbReference type="SAM" id="MobiDB-lite"/>
    </source>
</evidence>
<dbReference type="InterPro" id="IPR027417">
    <property type="entry name" value="P-loop_NTPase"/>
</dbReference>
<feature type="domain" description="Helicase HerA-like C-terminal" evidence="2">
    <location>
        <begin position="14"/>
        <end position="539"/>
    </location>
</feature>
<dbReference type="PANTHER" id="PTHR30121">
    <property type="entry name" value="UNCHARACTERIZED PROTEIN YJGR-RELATED"/>
    <property type="match status" value="1"/>
</dbReference>
<dbReference type="InterPro" id="IPR051162">
    <property type="entry name" value="T4SS_component"/>
</dbReference>
<proteinExistence type="predicted"/>
<accession>A0ABW5CIJ5</accession>
<organism evidence="3 4">
    <name type="scientific">Aureimonas populi</name>
    <dbReference type="NCBI Taxonomy" id="1701758"/>
    <lineage>
        <taxon>Bacteria</taxon>
        <taxon>Pseudomonadati</taxon>
        <taxon>Pseudomonadota</taxon>
        <taxon>Alphaproteobacteria</taxon>
        <taxon>Hyphomicrobiales</taxon>
        <taxon>Aurantimonadaceae</taxon>
        <taxon>Aureimonas</taxon>
    </lineage>
</organism>
<dbReference type="Gene3D" id="3.40.50.300">
    <property type="entry name" value="P-loop containing nucleotide triphosphate hydrolases"/>
    <property type="match status" value="2"/>
</dbReference>
<dbReference type="InterPro" id="IPR033186">
    <property type="entry name" value="HerA_C"/>
</dbReference>
<evidence type="ECO:0000259" key="2">
    <source>
        <dbReference type="Pfam" id="PF05872"/>
    </source>
</evidence>
<gene>
    <name evidence="3" type="ORF">ACFSKQ_02800</name>
</gene>
<dbReference type="Pfam" id="PF05872">
    <property type="entry name" value="HerA_C"/>
    <property type="match status" value="1"/>
</dbReference>
<feature type="compositionally biased region" description="Basic and acidic residues" evidence="1">
    <location>
        <begin position="437"/>
        <end position="489"/>
    </location>
</feature>
<dbReference type="RefSeq" id="WP_209740391.1">
    <property type="nucleotide sequence ID" value="NZ_CP072611.1"/>
</dbReference>
<name>A0ABW5CIJ5_9HYPH</name>
<evidence type="ECO:0000313" key="4">
    <source>
        <dbReference type="Proteomes" id="UP001597371"/>
    </source>
</evidence>
<feature type="region of interest" description="Disordered" evidence="1">
    <location>
        <begin position="437"/>
        <end position="508"/>
    </location>
</feature>
<keyword evidence="4" id="KW-1185">Reference proteome</keyword>
<protein>
    <submittedName>
        <fullName evidence="3">Helicase HerA-like domain-containing protein</fullName>
    </submittedName>
</protein>
<reference evidence="4" key="1">
    <citation type="journal article" date="2019" name="Int. J. Syst. Evol. Microbiol.">
        <title>The Global Catalogue of Microorganisms (GCM) 10K type strain sequencing project: providing services to taxonomists for standard genome sequencing and annotation.</title>
        <authorList>
            <consortium name="The Broad Institute Genomics Platform"/>
            <consortium name="The Broad Institute Genome Sequencing Center for Infectious Disease"/>
            <person name="Wu L."/>
            <person name="Ma J."/>
        </authorList>
    </citation>
    <scope>NUCLEOTIDE SEQUENCE [LARGE SCALE GENOMIC DNA]</scope>
    <source>
        <strain evidence="4">ZS-35-S2</strain>
    </source>
</reference>
<dbReference type="EMBL" id="JBHUIJ010000002">
    <property type="protein sequence ID" value="MFD2236392.1"/>
    <property type="molecule type" value="Genomic_DNA"/>
</dbReference>
<dbReference type="SUPFAM" id="SSF52540">
    <property type="entry name" value="P-loop containing nucleoside triphosphate hydrolases"/>
    <property type="match status" value="1"/>
</dbReference>
<dbReference type="Proteomes" id="UP001597371">
    <property type="component" value="Unassembled WGS sequence"/>
</dbReference>
<dbReference type="PANTHER" id="PTHR30121:SF6">
    <property type="entry name" value="SLR6007 PROTEIN"/>
    <property type="match status" value="1"/>
</dbReference>
<sequence length="542" mass="59293">MLEEGRIYLGTSRAPDDTRLAGEYLDLRAANRHGLVTGATGTGKTVTLQVLAEGFSDAGVPVFCADVKGDLSGIALRGEPRDFLVERAAAIGLEPYYNDVFPTVFWDIWGEKGHPVRTTVSEMGPLLLSRLMELTPAQEGVLNIAFRIADEEGLLLLDLKDLQATLAHLSDNADRISRLYGNVAKASVGAIQRQLLILENQGAALFFGEPALSIADLIRTDREGRGMVNVLAADRLMRSPRLYATCLLWLLSELFEELPEVGDADKPRLVFFFDEAHLLFADAPKALVERVEQVVKLIRSKGVGVFFVTQNPLDLPETVLAQLGNRVQHALRAYTPREERAVRTAASTFRPNPDFDSFEAITRLGTGEALVSTLEAGGAPSVVQRTLIRPPAARVGPASEAERAEIVARSPVLGRYETAADRQSAYEILNGRADEELAREEQARAQESEANERRSREAERRAEAARARAEAPAGDERRLPIPDFGREDAAPAPRGRTASVPRSGYRRQSMAETVMKQVGRTAASTITREILRGLLGGLKRGR</sequence>
<comment type="caution">
    <text evidence="3">The sequence shown here is derived from an EMBL/GenBank/DDBJ whole genome shotgun (WGS) entry which is preliminary data.</text>
</comment>
<evidence type="ECO:0000313" key="3">
    <source>
        <dbReference type="EMBL" id="MFD2236392.1"/>
    </source>
</evidence>